<dbReference type="GO" id="GO:0006355">
    <property type="term" value="P:regulation of DNA-templated transcription"/>
    <property type="evidence" value="ECO:0007669"/>
    <property type="project" value="InterPro"/>
</dbReference>
<keyword evidence="2" id="KW-1185">Reference proteome</keyword>
<dbReference type="AlphaFoldDB" id="A0A8J2Z3E8"/>
<organism evidence="1 2">
    <name type="scientific">Cysteiniphilum litorale</name>
    <dbReference type="NCBI Taxonomy" id="2056700"/>
    <lineage>
        <taxon>Bacteria</taxon>
        <taxon>Pseudomonadati</taxon>
        <taxon>Pseudomonadota</taxon>
        <taxon>Gammaproteobacteria</taxon>
        <taxon>Thiotrichales</taxon>
        <taxon>Fastidiosibacteraceae</taxon>
        <taxon>Cysteiniphilum</taxon>
    </lineage>
</organism>
<dbReference type="InterPro" id="IPR016032">
    <property type="entry name" value="Sig_transdc_resp-reg_C-effctor"/>
</dbReference>
<name>A0A8J2Z3E8_9GAMM</name>
<dbReference type="EMBL" id="BMJS01000006">
    <property type="protein sequence ID" value="GGF93605.1"/>
    <property type="molecule type" value="Genomic_DNA"/>
</dbReference>
<reference evidence="1" key="2">
    <citation type="submission" date="2020-09" db="EMBL/GenBank/DDBJ databases">
        <authorList>
            <person name="Sun Q."/>
            <person name="Zhou Y."/>
        </authorList>
    </citation>
    <scope>NUCLEOTIDE SEQUENCE</scope>
    <source>
        <strain evidence="1">CGMCC 1.15758</strain>
    </source>
</reference>
<proteinExistence type="predicted"/>
<sequence>MHGIDADEIVYTIVLRSGLVYEVPIRLIDSSYRYLEHRPTHSNPVHSYDNVLLLPALTKYTDICHFVCKDDQEEQRFIASILDTGDDALMIFCYHLDGNISKLTLCFNDKKKQVTYMDKYIELKHRIQCFYQKLTTHFYDLSEFLISEEFSGHDFQKPTGIELTHPLIQQLSIKELQIIWFLYQGIHSAKEIAPMIALSHRTVEDKLNALMKKLGFPTKYEFLMYISGQQSLMRYLLYKRIIT</sequence>
<gene>
    <name evidence="1" type="ORF">GCM10010995_08480</name>
</gene>
<dbReference type="GO" id="GO:0003677">
    <property type="term" value="F:DNA binding"/>
    <property type="evidence" value="ECO:0007669"/>
    <property type="project" value="InterPro"/>
</dbReference>
<protein>
    <recommendedName>
        <fullName evidence="3">HTH luxR-type domain-containing protein</fullName>
    </recommendedName>
</protein>
<dbReference type="SUPFAM" id="SSF46894">
    <property type="entry name" value="C-terminal effector domain of the bipartite response regulators"/>
    <property type="match status" value="1"/>
</dbReference>
<dbReference type="Proteomes" id="UP000636949">
    <property type="component" value="Unassembled WGS sequence"/>
</dbReference>
<evidence type="ECO:0000313" key="2">
    <source>
        <dbReference type="Proteomes" id="UP000636949"/>
    </source>
</evidence>
<dbReference type="InterPro" id="IPR036388">
    <property type="entry name" value="WH-like_DNA-bd_sf"/>
</dbReference>
<dbReference type="Gene3D" id="1.10.10.10">
    <property type="entry name" value="Winged helix-like DNA-binding domain superfamily/Winged helix DNA-binding domain"/>
    <property type="match status" value="1"/>
</dbReference>
<evidence type="ECO:0008006" key="3">
    <source>
        <dbReference type="Google" id="ProtNLM"/>
    </source>
</evidence>
<reference evidence="1" key="1">
    <citation type="journal article" date="2014" name="Int. J. Syst. Evol. Microbiol.">
        <title>Complete genome sequence of Corynebacterium casei LMG S-19264T (=DSM 44701T), isolated from a smear-ripened cheese.</title>
        <authorList>
            <consortium name="US DOE Joint Genome Institute (JGI-PGF)"/>
            <person name="Walter F."/>
            <person name="Albersmeier A."/>
            <person name="Kalinowski J."/>
            <person name="Ruckert C."/>
        </authorList>
    </citation>
    <scope>NUCLEOTIDE SEQUENCE</scope>
    <source>
        <strain evidence="1">CGMCC 1.15758</strain>
    </source>
</reference>
<accession>A0A8J2Z3E8</accession>
<evidence type="ECO:0000313" key="1">
    <source>
        <dbReference type="EMBL" id="GGF93605.1"/>
    </source>
</evidence>
<comment type="caution">
    <text evidence="1">The sequence shown here is derived from an EMBL/GenBank/DDBJ whole genome shotgun (WGS) entry which is preliminary data.</text>
</comment>